<keyword evidence="5" id="KW-0964">Secreted</keyword>
<evidence type="ECO:0000256" key="2">
    <source>
        <dbReference type="ARBA" id="ARBA00004613"/>
    </source>
</evidence>
<sequence>MSISATLANALTGLTAASRAAQVVSNNVANSMTEGYARRELSLSARQVGGSGAGVQVDGVIRMVDETLLREMRLATAAAGSADVAAGFFSDALAIIGTPEDISSLGARVTGFETALIEAESRPDSEARLTNVLTSAQSLAGKLNDISDAFQQMRVDADERISVEVGRLNDALSRIASLNEQIVRAKSADHDYPALLDQQQKLIDQISELVPLRKLQRENDTVALYTLGGALLLDIKPARFAFTHTEPITPDMTLASGALSGLSINGQPVTTSGQNAAISGGVLSEFFAVRDFHSVELQSNLDELARDLVSRFEDPTLDPTLAIGDPGIFTDGGGGLDPLDTSGLAQRISVNAAVDPRAGGEVWRLRDGLGATTPGPAGDATLLSALRSRAEDLRAPAGGTFSGGSKSVSGFAAALTSIAGQSLQDSRNRLSFETARAESIEEAFLAQGVDTDRELQKLLLIEQAYAANARVMKTADDLIQILMGL</sequence>
<keyword evidence="6" id="KW-0975">Bacterial flagellum</keyword>
<dbReference type="GO" id="GO:0005576">
    <property type="term" value="C:extracellular region"/>
    <property type="evidence" value="ECO:0007669"/>
    <property type="project" value="UniProtKB-SubCell"/>
</dbReference>
<dbReference type="EMBL" id="QGGV01000004">
    <property type="protein sequence ID" value="PWK56582.1"/>
    <property type="molecule type" value="Genomic_DNA"/>
</dbReference>
<dbReference type="Pfam" id="PF22638">
    <property type="entry name" value="FlgK_D1"/>
    <property type="match status" value="1"/>
</dbReference>
<protein>
    <recommendedName>
        <fullName evidence="4">Flagellar hook-associated protein 1</fullName>
    </recommendedName>
</protein>
<dbReference type="Pfam" id="PF06429">
    <property type="entry name" value="Flg_bbr_C"/>
    <property type="match status" value="1"/>
</dbReference>
<evidence type="ECO:0000256" key="1">
    <source>
        <dbReference type="ARBA" id="ARBA00004365"/>
    </source>
</evidence>
<reference evidence="9 10" key="1">
    <citation type="submission" date="2018-05" db="EMBL/GenBank/DDBJ databases">
        <title>Genomic Encyclopedia of Type Strains, Phase IV (KMG-IV): sequencing the most valuable type-strain genomes for metagenomic binning, comparative biology and taxonomic classification.</title>
        <authorList>
            <person name="Goeker M."/>
        </authorList>
    </citation>
    <scope>NUCLEOTIDE SEQUENCE [LARGE SCALE GENOMIC DNA]</scope>
    <source>
        <strain evidence="9 10">DSM 103371</strain>
    </source>
</reference>
<keyword evidence="10" id="KW-1185">Reference proteome</keyword>
<evidence type="ECO:0000313" key="9">
    <source>
        <dbReference type="EMBL" id="PWK56582.1"/>
    </source>
</evidence>
<dbReference type="InterPro" id="IPR002371">
    <property type="entry name" value="FlgK"/>
</dbReference>
<evidence type="ECO:0000259" key="7">
    <source>
        <dbReference type="Pfam" id="PF06429"/>
    </source>
</evidence>
<dbReference type="AlphaFoldDB" id="A0A316G7H9"/>
<evidence type="ECO:0000313" key="10">
    <source>
        <dbReference type="Proteomes" id="UP000245390"/>
    </source>
</evidence>
<keyword evidence="9" id="KW-0282">Flagellum</keyword>
<keyword evidence="9" id="KW-0969">Cilium</keyword>
<accession>A0A316G7H9</accession>
<dbReference type="NCBIfam" id="TIGR02492">
    <property type="entry name" value="flgK_ends"/>
    <property type="match status" value="1"/>
</dbReference>
<organism evidence="9 10">
    <name type="scientific">Silicimonas algicola</name>
    <dbReference type="NCBI Taxonomy" id="1826607"/>
    <lineage>
        <taxon>Bacteria</taxon>
        <taxon>Pseudomonadati</taxon>
        <taxon>Pseudomonadota</taxon>
        <taxon>Alphaproteobacteria</taxon>
        <taxon>Rhodobacterales</taxon>
        <taxon>Paracoccaceae</taxon>
    </lineage>
</organism>
<dbReference type="Proteomes" id="UP000245390">
    <property type="component" value="Unassembled WGS sequence"/>
</dbReference>
<comment type="caution">
    <text evidence="9">The sequence shown here is derived from an EMBL/GenBank/DDBJ whole genome shotgun (WGS) entry which is preliminary data.</text>
</comment>
<dbReference type="PANTHER" id="PTHR30033">
    <property type="entry name" value="FLAGELLAR HOOK-ASSOCIATED PROTEIN 1"/>
    <property type="match status" value="1"/>
</dbReference>
<dbReference type="SUPFAM" id="SSF64518">
    <property type="entry name" value="Phase 1 flagellin"/>
    <property type="match status" value="1"/>
</dbReference>
<dbReference type="GO" id="GO:0009424">
    <property type="term" value="C:bacterial-type flagellum hook"/>
    <property type="evidence" value="ECO:0007669"/>
    <property type="project" value="InterPro"/>
</dbReference>
<keyword evidence="9" id="KW-0966">Cell projection</keyword>
<feature type="domain" description="Flagellar basal-body/hook protein C-terminal" evidence="7">
    <location>
        <begin position="448"/>
        <end position="483"/>
    </location>
</feature>
<gene>
    <name evidence="9" type="ORF">C8D95_104255</name>
</gene>
<evidence type="ECO:0000256" key="6">
    <source>
        <dbReference type="ARBA" id="ARBA00023143"/>
    </source>
</evidence>
<dbReference type="InterPro" id="IPR010930">
    <property type="entry name" value="Flg_bb/hook_C_dom"/>
</dbReference>
<dbReference type="KEGG" id="salo:EF888_21560"/>
<dbReference type="PANTHER" id="PTHR30033:SF1">
    <property type="entry name" value="FLAGELLAR HOOK-ASSOCIATED PROTEIN 1"/>
    <property type="match status" value="1"/>
</dbReference>
<evidence type="ECO:0000256" key="5">
    <source>
        <dbReference type="ARBA" id="ARBA00022525"/>
    </source>
</evidence>
<feature type="domain" description="Flagellar hook-associated protein FlgK helical" evidence="8">
    <location>
        <begin position="103"/>
        <end position="313"/>
    </location>
</feature>
<dbReference type="RefSeq" id="WP_109759263.1">
    <property type="nucleotide sequence ID" value="NZ_CP034588.1"/>
</dbReference>
<evidence type="ECO:0000256" key="3">
    <source>
        <dbReference type="ARBA" id="ARBA00009677"/>
    </source>
</evidence>
<dbReference type="GO" id="GO:0005198">
    <property type="term" value="F:structural molecule activity"/>
    <property type="evidence" value="ECO:0007669"/>
    <property type="project" value="InterPro"/>
</dbReference>
<evidence type="ECO:0000259" key="8">
    <source>
        <dbReference type="Pfam" id="PF22638"/>
    </source>
</evidence>
<comment type="similarity">
    <text evidence="3">Belongs to the flagella basal body rod proteins family.</text>
</comment>
<dbReference type="GO" id="GO:0044780">
    <property type="term" value="P:bacterial-type flagellum assembly"/>
    <property type="evidence" value="ECO:0007669"/>
    <property type="project" value="InterPro"/>
</dbReference>
<dbReference type="OrthoDB" id="7181295at2"/>
<comment type="subcellular location">
    <subcellularLocation>
        <location evidence="1">Bacterial flagellum</location>
    </subcellularLocation>
    <subcellularLocation>
        <location evidence="2">Secreted</location>
    </subcellularLocation>
</comment>
<dbReference type="InterPro" id="IPR053927">
    <property type="entry name" value="FlgK_helical"/>
</dbReference>
<evidence type="ECO:0000256" key="4">
    <source>
        <dbReference type="ARBA" id="ARBA00016244"/>
    </source>
</evidence>
<proteinExistence type="inferred from homology"/>
<name>A0A316G7H9_9RHOB</name>